<dbReference type="RefSeq" id="WP_242774125.1">
    <property type="nucleotide sequence ID" value="NZ_JALDAY010000013.1"/>
</dbReference>
<dbReference type="InterPro" id="IPR001387">
    <property type="entry name" value="Cro/C1-type_HTH"/>
</dbReference>
<dbReference type="Proteomes" id="UP001165269">
    <property type="component" value="Unassembled WGS sequence"/>
</dbReference>
<dbReference type="CDD" id="cd00093">
    <property type="entry name" value="HTH_XRE"/>
    <property type="match status" value="1"/>
</dbReference>
<comment type="caution">
    <text evidence="2">The sequence shown here is derived from an EMBL/GenBank/DDBJ whole genome shotgun (WGS) entry which is preliminary data.</text>
</comment>
<evidence type="ECO:0000313" key="3">
    <source>
        <dbReference type="Proteomes" id="UP001165269"/>
    </source>
</evidence>
<dbReference type="Gene3D" id="1.10.260.40">
    <property type="entry name" value="lambda repressor-like DNA-binding domains"/>
    <property type="match status" value="1"/>
</dbReference>
<accession>A0ABS9YIC6</accession>
<gene>
    <name evidence="2" type="ORF">MQP27_38635</name>
</gene>
<keyword evidence="3" id="KW-1185">Reference proteome</keyword>
<protein>
    <submittedName>
        <fullName evidence="2">Helix-turn-helix domain-containing protein</fullName>
    </submittedName>
</protein>
<sequence>MSDDASPDPYAHPLVFGQRLQILRTRKGMTREQLGGLVGKSASWVKGVETGRLGTPKLEMILQVAEVLRVRDLAELTGGPSLHVHLFSGPGHPRLAAVRAAVDAFPGATQRQAPS</sequence>
<evidence type="ECO:0000259" key="1">
    <source>
        <dbReference type="PROSITE" id="PS50943"/>
    </source>
</evidence>
<feature type="domain" description="HTH cro/C1-type" evidence="1">
    <location>
        <begin position="20"/>
        <end position="76"/>
    </location>
</feature>
<dbReference type="InterPro" id="IPR010982">
    <property type="entry name" value="Lambda_DNA-bd_dom_sf"/>
</dbReference>
<dbReference type="EMBL" id="JALDAY010000013">
    <property type="protein sequence ID" value="MCI3276998.1"/>
    <property type="molecule type" value="Genomic_DNA"/>
</dbReference>
<proteinExistence type="predicted"/>
<dbReference type="SMART" id="SM00530">
    <property type="entry name" value="HTH_XRE"/>
    <property type="match status" value="1"/>
</dbReference>
<evidence type="ECO:0000313" key="2">
    <source>
        <dbReference type="EMBL" id="MCI3276998.1"/>
    </source>
</evidence>
<dbReference type="Pfam" id="PF13560">
    <property type="entry name" value="HTH_31"/>
    <property type="match status" value="1"/>
</dbReference>
<name>A0ABS9YIC6_9ACTN</name>
<organism evidence="2 3">
    <name type="scientific">Streptomyces cylindrosporus</name>
    <dbReference type="NCBI Taxonomy" id="2927583"/>
    <lineage>
        <taxon>Bacteria</taxon>
        <taxon>Bacillati</taxon>
        <taxon>Actinomycetota</taxon>
        <taxon>Actinomycetes</taxon>
        <taxon>Kitasatosporales</taxon>
        <taxon>Streptomycetaceae</taxon>
        <taxon>Streptomyces</taxon>
    </lineage>
</organism>
<reference evidence="2" key="1">
    <citation type="submission" date="2022-03" db="EMBL/GenBank/DDBJ databases">
        <title>Streptomyces 7R015 and 7R016 isolated from Barleria lupulina in Thailand.</title>
        <authorList>
            <person name="Kanchanasin P."/>
            <person name="Phongsopitanun W."/>
            <person name="Tanasupawat S."/>
        </authorList>
    </citation>
    <scope>NUCLEOTIDE SEQUENCE</scope>
    <source>
        <strain evidence="2">7R015</strain>
    </source>
</reference>
<dbReference type="SUPFAM" id="SSF47413">
    <property type="entry name" value="lambda repressor-like DNA-binding domains"/>
    <property type="match status" value="1"/>
</dbReference>
<dbReference type="PROSITE" id="PS50943">
    <property type="entry name" value="HTH_CROC1"/>
    <property type="match status" value="1"/>
</dbReference>